<dbReference type="AlphaFoldDB" id="A0A455WES2"/>
<sequence>MAELARKSEALSMGTKATISISTGPEGLNIGLDLHGDNMTSNPTAVQCLAMVGVDAIREAIREQFNVTSEKVEPLQKEPKTH</sequence>
<organism evidence="1">
    <name type="scientific">Marinobacter nauticus</name>
    <name type="common">Marinobacter hydrocarbonoclasticus</name>
    <name type="synonym">Marinobacter aquaeolei</name>
    <dbReference type="NCBI Taxonomy" id="2743"/>
    <lineage>
        <taxon>Bacteria</taxon>
        <taxon>Pseudomonadati</taxon>
        <taxon>Pseudomonadota</taxon>
        <taxon>Gammaproteobacteria</taxon>
        <taxon>Pseudomonadales</taxon>
        <taxon>Marinobacteraceae</taxon>
        <taxon>Marinobacter</taxon>
    </lineage>
</organism>
<protein>
    <submittedName>
        <fullName evidence="1">Uncharacterized protein</fullName>
    </submittedName>
</protein>
<proteinExistence type="predicted"/>
<dbReference type="EMBL" id="AP019537">
    <property type="protein sequence ID" value="BBJ05185.1"/>
    <property type="molecule type" value="Genomic_DNA"/>
</dbReference>
<evidence type="ECO:0000313" key="1">
    <source>
        <dbReference type="EMBL" id="BBJ05185.1"/>
    </source>
</evidence>
<accession>A0A455WES2</accession>
<gene>
    <name evidence="1" type="ORF">YBY_30340</name>
</gene>
<reference evidence="1" key="1">
    <citation type="submission" date="2019-03" db="EMBL/GenBank/DDBJ databases">
        <title>Whole genome analysis of nitrate-reducing bacteria Marinobacter hydrocarbonoclasticus YB03.</title>
        <authorList>
            <person name="Azam A.H."/>
            <person name="Yuk S.R."/>
            <person name="Kamarisima K."/>
            <person name="Miyanaga K."/>
            <person name="Tanji Y."/>
        </authorList>
    </citation>
    <scope>NUCLEOTIDE SEQUENCE</scope>
    <source>
        <strain evidence="1">YB03</strain>
    </source>
</reference>
<name>A0A455WES2_MARNT</name>